<feature type="repeat" description="PPR" evidence="2">
    <location>
        <begin position="430"/>
        <end position="464"/>
    </location>
</feature>
<dbReference type="AlphaFoldDB" id="A0ABD1QZ63"/>
<keyword evidence="1" id="KW-0677">Repeat</keyword>
<evidence type="ECO:0000313" key="3">
    <source>
        <dbReference type="EMBL" id="KAL2481504.1"/>
    </source>
</evidence>
<dbReference type="Pfam" id="PF20431">
    <property type="entry name" value="E_motif"/>
    <property type="match status" value="1"/>
</dbReference>
<evidence type="ECO:0000256" key="1">
    <source>
        <dbReference type="ARBA" id="ARBA00022737"/>
    </source>
</evidence>
<evidence type="ECO:0000256" key="2">
    <source>
        <dbReference type="PROSITE-ProRule" id="PRU00708"/>
    </source>
</evidence>
<evidence type="ECO:0000313" key="4">
    <source>
        <dbReference type="Proteomes" id="UP001604336"/>
    </source>
</evidence>
<dbReference type="InterPro" id="IPR002885">
    <property type="entry name" value="PPR_rpt"/>
</dbReference>
<dbReference type="FunFam" id="1.25.40.10:FF:000144">
    <property type="entry name" value="Pentatricopeptide repeat-containing protein, mitochondrial"/>
    <property type="match status" value="1"/>
</dbReference>
<keyword evidence="4" id="KW-1185">Reference proteome</keyword>
<dbReference type="EMBL" id="JBFOLK010000010">
    <property type="protein sequence ID" value="KAL2481504.1"/>
    <property type="molecule type" value="Genomic_DNA"/>
</dbReference>
<dbReference type="FunFam" id="1.25.40.10:FF:000719">
    <property type="entry name" value="Pentatricopeptide repeat-containing protein mitochondrial"/>
    <property type="match status" value="1"/>
</dbReference>
<feature type="repeat" description="PPR" evidence="2">
    <location>
        <begin position="293"/>
        <end position="327"/>
    </location>
</feature>
<dbReference type="PROSITE" id="PS51375">
    <property type="entry name" value="PPR"/>
    <property type="match status" value="5"/>
</dbReference>
<reference evidence="4" key="1">
    <citation type="submission" date="2024-07" db="EMBL/GenBank/DDBJ databases">
        <title>Two chromosome-level genome assemblies of Korean endemic species Abeliophyllum distichum and Forsythia ovata (Oleaceae).</title>
        <authorList>
            <person name="Jang H."/>
        </authorList>
    </citation>
    <scope>NUCLEOTIDE SEQUENCE [LARGE SCALE GENOMIC DNA]</scope>
</reference>
<feature type="repeat" description="PPR" evidence="2">
    <location>
        <begin position="60"/>
        <end position="94"/>
    </location>
</feature>
<dbReference type="NCBIfam" id="TIGR00756">
    <property type="entry name" value="PPR"/>
    <property type="match status" value="3"/>
</dbReference>
<dbReference type="SUPFAM" id="SSF48452">
    <property type="entry name" value="TPR-like"/>
    <property type="match status" value="1"/>
</dbReference>
<dbReference type="PANTHER" id="PTHR47926">
    <property type="entry name" value="PENTATRICOPEPTIDE REPEAT-CONTAINING PROTEIN"/>
    <property type="match status" value="1"/>
</dbReference>
<dbReference type="Gene3D" id="1.25.40.10">
    <property type="entry name" value="Tetratricopeptide repeat domain"/>
    <property type="match status" value="4"/>
</dbReference>
<dbReference type="InterPro" id="IPR046960">
    <property type="entry name" value="PPR_At4g14850-like_plant"/>
</dbReference>
<dbReference type="Pfam" id="PF01535">
    <property type="entry name" value="PPR"/>
    <property type="match status" value="1"/>
</dbReference>
<dbReference type="InterPro" id="IPR011990">
    <property type="entry name" value="TPR-like_helical_dom_sf"/>
</dbReference>
<dbReference type="Pfam" id="PF13041">
    <property type="entry name" value="PPR_2"/>
    <property type="match status" value="3"/>
</dbReference>
<name>A0ABD1QZ63_9LAMI</name>
<dbReference type="PANTHER" id="PTHR47926:SF357">
    <property type="entry name" value="PENTATRICOPEPTIDE REPEAT-CONTAINING PROTEIN"/>
    <property type="match status" value="1"/>
</dbReference>
<gene>
    <name evidence="3" type="ORF">Adt_34470</name>
</gene>
<feature type="repeat" description="PPR" evidence="2">
    <location>
        <begin position="161"/>
        <end position="191"/>
    </location>
</feature>
<sequence length="524" mass="59188">MKITCRHYLLRNSYTRLHNHFNVIRRIYTQAPEPELCKSVTESNAILKALRLLDEMSRRDVVSLTALIGNFARQNQHKEAITSFSAMLHLNIRPNEYTFGTVIRSCVLLKDLHLGQQFQAFAKKIGLNSNVFVGSAMLDLYVKLSNIRNAERAFEDTYNPNVVSYTTLIRGYIKEGRLGEAMRIFWSMPERNVVSWNNMISGCSQMGHNEEAVNFFVEMLRKGVVPSDCTFPCAMIAAANIGALGMGMSFHASAVKFFGGLDLFLSNSLISFYAKCGSMENSLLIFNKLQKRNVISWNAIICGYAQNGKGKEALEMYKKMKLSGVQPNSVTLLGLLLACNHVGLIDEGYKYFNQARLEDPSLVKAEHYASVVDLLSRSGRFQEAEKFIDDLPFEPGIGFWKALLGGCQIHSNLELGEFAARKILALDPGDVSSYVMISNAHSAAGRWKNVLKIRQEMRERGLKRIPGSSWIEIKSKVHVFVTGDRRHGERNEIYIVLRFHREHVMDSQDISTLQNSEFSHPIAH</sequence>
<feature type="repeat" description="PPR" evidence="2">
    <location>
        <begin position="192"/>
        <end position="226"/>
    </location>
</feature>
<dbReference type="Proteomes" id="UP001604336">
    <property type="component" value="Unassembled WGS sequence"/>
</dbReference>
<organism evidence="3 4">
    <name type="scientific">Abeliophyllum distichum</name>
    <dbReference type="NCBI Taxonomy" id="126358"/>
    <lineage>
        <taxon>Eukaryota</taxon>
        <taxon>Viridiplantae</taxon>
        <taxon>Streptophyta</taxon>
        <taxon>Embryophyta</taxon>
        <taxon>Tracheophyta</taxon>
        <taxon>Spermatophyta</taxon>
        <taxon>Magnoliopsida</taxon>
        <taxon>eudicotyledons</taxon>
        <taxon>Gunneridae</taxon>
        <taxon>Pentapetalae</taxon>
        <taxon>asterids</taxon>
        <taxon>lamiids</taxon>
        <taxon>Lamiales</taxon>
        <taxon>Oleaceae</taxon>
        <taxon>Forsythieae</taxon>
        <taxon>Abeliophyllum</taxon>
    </lineage>
</organism>
<comment type="caution">
    <text evidence="3">The sequence shown here is derived from an EMBL/GenBank/DDBJ whole genome shotgun (WGS) entry which is preliminary data.</text>
</comment>
<proteinExistence type="predicted"/>
<accession>A0ABD1QZ63</accession>
<dbReference type="Pfam" id="PF12854">
    <property type="entry name" value="PPR_1"/>
    <property type="match status" value="1"/>
</dbReference>
<dbReference type="InterPro" id="IPR046848">
    <property type="entry name" value="E_motif"/>
</dbReference>
<protein>
    <submittedName>
        <fullName evidence="3">Pentatricopeptide repeat-containing protein</fullName>
    </submittedName>
</protein>